<feature type="transmembrane region" description="Helical" evidence="1">
    <location>
        <begin position="507"/>
        <end position="528"/>
    </location>
</feature>
<keyword evidence="1" id="KW-0472">Membrane</keyword>
<feature type="transmembrane region" description="Helical" evidence="1">
    <location>
        <begin position="252"/>
        <end position="276"/>
    </location>
</feature>
<feature type="transmembrane region" description="Helical" evidence="1">
    <location>
        <begin position="404"/>
        <end position="424"/>
    </location>
</feature>
<feature type="transmembrane region" description="Helical" evidence="1">
    <location>
        <begin position="629"/>
        <end position="649"/>
    </location>
</feature>
<comment type="caution">
    <text evidence="2">The sequence shown here is derived from an EMBL/GenBank/DDBJ whole genome shotgun (WGS) entry which is preliminary data.</text>
</comment>
<dbReference type="RefSeq" id="WP_131285415.1">
    <property type="nucleotide sequence ID" value="NZ_RXLP01000027.1"/>
</dbReference>
<name>A0A4R0QN44_9BIFI</name>
<sequence>MARAHYEGTVNDETADNTQFSNVTPSSFIERAHSFVERPSCRFSLVALLIIITIEICVFNIGSWISPSSDESMSCNLSNSCTYSLNNARLISSAADSNTKSDTTAVEISHLDASLVIPVKPGTHISTLEFTTSDATPSSYFSPITVGTKQVTLTAHRDSFVFLPSQVSDKIARSGKVIINFPQAPLDTRSATPSTTIIPLQSVTLNAHKPFHFNIFRVIAIFLLCAFVWFLRPGSRIYSIELNTHSRKQKRYFGLFVILPFTLLAVASMVATGIFVGEDTWFEQGNYIYSYHHYILASQSILEGHPWVNLPIDDAFASLSNPYDPQARNILLSQGSQIYWDYAFFNNHWYSYFAILPSLLIYIPFHALTGQWPSIFTVIAPLLAISIIMTLATVIRFIKRYFPRASIGHTILVLISVFVGMNFIQLLMVTNLYAVAFTSALCINSIGLFIWMKVSSSAPRFKDYARMAIGSLLIALSSSCRPTFIFMAILVAPIFFETVWKKPLSTVVKATAACIIPAILGILPSLWYNWWRFGSIFDFGSRYQITVTDVMHLHASPIASLQGSLYYLFYPLEFSSNPPYIESPSIVTSTWIHRETFIAGLFIIAPVIFIALISALIPRVRHHLLHRFMWVYTVFGVLVGTFLCVFITRSGGIAWRYVADFSWAFTFAALAPLLFIMTYAQRGLSRKMRLWINWTIVLATTYEIVILIATIFIPNRFASFIQYAPQLYAFISDAMTIIP</sequence>
<reference evidence="2 3" key="1">
    <citation type="submission" date="2018-12" db="EMBL/GenBank/DDBJ databases">
        <title>Alloscrdovia theropitheci sp. nov: a novel taxon from the feces of the bleeding-herat monkey (Theropithecus geleda).</title>
        <authorList>
            <person name="Modesto M."/>
        </authorList>
    </citation>
    <scope>NUCLEOTIDE SEQUENCE [LARGE SCALE GENOMIC DNA]</scope>
    <source>
        <strain evidence="2 3">GLDI4/2</strain>
    </source>
</reference>
<evidence type="ECO:0000313" key="3">
    <source>
        <dbReference type="Proteomes" id="UP000291289"/>
    </source>
</evidence>
<dbReference type="OrthoDB" id="2062742at2"/>
<evidence type="ECO:0008006" key="4">
    <source>
        <dbReference type="Google" id="ProtNLM"/>
    </source>
</evidence>
<evidence type="ECO:0000256" key="1">
    <source>
        <dbReference type="SAM" id="Phobius"/>
    </source>
</evidence>
<feature type="transmembrane region" description="Helical" evidence="1">
    <location>
        <begin position="472"/>
        <end position="495"/>
    </location>
</feature>
<keyword evidence="1" id="KW-0812">Transmembrane</keyword>
<feature type="transmembrane region" description="Helical" evidence="1">
    <location>
        <begin position="691"/>
        <end position="713"/>
    </location>
</feature>
<feature type="transmembrane region" description="Helical" evidence="1">
    <location>
        <begin position="597"/>
        <end position="617"/>
    </location>
</feature>
<feature type="transmembrane region" description="Helical" evidence="1">
    <location>
        <begin position="43"/>
        <end position="65"/>
    </location>
</feature>
<dbReference type="Proteomes" id="UP000291289">
    <property type="component" value="Unassembled WGS sequence"/>
</dbReference>
<feature type="transmembrane region" description="Helical" evidence="1">
    <location>
        <begin position="211"/>
        <end position="231"/>
    </location>
</feature>
<dbReference type="AlphaFoldDB" id="A0A4R0QN44"/>
<accession>A0A4R0QN44</accession>
<keyword evidence="3" id="KW-1185">Reference proteome</keyword>
<feature type="transmembrane region" description="Helical" evidence="1">
    <location>
        <begin position="431"/>
        <end position="452"/>
    </location>
</feature>
<dbReference type="EMBL" id="RXLP01000027">
    <property type="protein sequence ID" value="TCD53602.1"/>
    <property type="molecule type" value="Genomic_DNA"/>
</dbReference>
<organism evidence="2 3">
    <name type="scientific">Alloscardovia theropitheci</name>
    <dbReference type="NCBI Taxonomy" id="2496842"/>
    <lineage>
        <taxon>Bacteria</taxon>
        <taxon>Bacillati</taxon>
        <taxon>Actinomycetota</taxon>
        <taxon>Actinomycetes</taxon>
        <taxon>Bifidobacteriales</taxon>
        <taxon>Bifidobacteriaceae</taxon>
        <taxon>Alloscardovia</taxon>
    </lineage>
</organism>
<feature type="transmembrane region" description="Helical" evidence="1">
    <location>
        <begin position="375"/>
        <end position="398"/>
    </location>
</feature>
<keyword evidence="1" id="KW-1133">Transmembrane helix</keyword>
<gene>
    <name evidence="2" type="ORF">EJ419_08155</name>
</gene>
<feature type="transmembrane region" description="Helical" evidence="1">
    <location>
        <begin position="661"/>
        <end position="679"/>
    </location>
</feature>
<protein>
    <recommendedName>
        <fullName evidence="4">Glycosyltransferase</fullName>
    </recommendedName>
</protein>
<evidence type="ECO:0000313" key="2">
    <source>
        <dbReference type="EMBL" id="TCD53602.1"/>
    </source>
</evidence>
<proteinExistence type="predicted"/>